<comment type="caution">
    <text evidence="1">The sequence shown here is derived from an EMBL/GenBank/DDBJ whole genome shotgun (WGS) entry which is preliminary data.</text>
</comment>
<sequence>MKKSGLSYPAAKKLPNKVRLLWEKSLPLTGFNMDSGSKDSSTVLLHPASTSVPDAGEKQIFVWGWITQLDLRTGSNHTSQHVAETIAKILHFRLSCPPWDDCWKGHLGHTTEKPLIVKEDEPVSDAHWDHNPTQFGLCHYQ</sequence>
<name>A0ABV0V4P8_9TELE</name>
<organism evidence="1 2">
    <name type="scientific">Ilyodon furcidens</name>
    <name type="common">goldbreast splitfin</name>
    <dbReference type="NCBI Taxonomy" id="33524"/>
    <lineage>
        <taxon>Eukaryota</taxon>
        <taxon>Metazoa</taxon>
        <taxon>Chordata</taxon>
        <taxon>Craniata</taxon>
        <taxon>Vertebrata</taxon>
        <taxon>Euteleostomi</taxon>
        <taxon>Actinopterygii</taxon>
        <taxon>Neopterygii</taxon>
        <taxon>Teleostei</taxon>
        <taxon>Neoteleostei</taxon>
        <taxon>Acanthomorphata</taxon>
        <taxon>Ovalentaria</taxon>
        <taxon>Atherinomorphae</taxon>
        <taxon>Cyprinodontiformes</taxon>
        <taxon>Goodeidae</taxon>
        <taxon>Ilyodon</taxon>
    </lineage>
</organism>
<proteinExistence type="predicted"/>
<gene>
    <name evidence="1" type="ORF">ILYODFUR_020619</name>
</gene>
<dbReference type="EMBL" id="JAHRIQ010094822">
    <property type="protein sequence ID" value="MEQ2252319.1"/>
    <property type="molecule type" value="Genomic_DNA"/>
</dbReference>
<feature type="non-terminal residue" evidence="1">
    <location>
        <position position="141"/>
    </location>
</feature>
<keyword evidence="2" id="KW-1185">Reference proteome</keyword>
<accession>A0ABV0V4P8</accession>
<dbReference type="Proteomes" id="UP001482620">
    <property type="component" value="Unassembled WGS sequence"/>
</dbReference>
<evidence type="ECO:0000313" key="1">
    <source>
        <dbReference type="EMBL" id="MEQ2252319.1"/>
    </source>
</evidence>
<reference evidence="1 2" key="1">
    <citation type="submission" date="2021-06" db="EMBL/GenBank/DDBJ databases">
        <authorList>
            <person name="Palmer J.M."/>
        </authorList>
    </citation>
    <scope>NUCLEOTIDE SEQUENCE [LARGE SCALE GENOMIC DNA]</scope>
    <source>
        <strain evidence="2">if_2019</strain>
        <tissue evidence="1">Muscle</tissue>
    </source>
</reference>
<protein>
    <submittedName>
        <fullName evidence="1">Uncharacterized protein</fullName>
    </submittedName>
</protein>
<evidence type="ECO:0000313" key="2">
    <source>
        <dbReference type="Proteomes" id="UP001482620"/>
    </source>
</evidence>